<dbReference type="EMBL" id="JAEACQ010000241">
    <property type="protein sequence ID" value="MBL7630033.1"/>
    <property type="molecule type" value="Genomic_DNA"/>
</dbReference>
<sequence length="961" mass="100223">MAAGGPYGAFVGRGEPLASLRAALGSARAGVAVPALVEGPAGIGKTALVARFLAEATADPAAGGETPTVVRASGDPDEASLAFGVLDQILVALRELGPATDTDPPAPRPGDAGEAREADPLAAGAELVDLLGEAQNAGARRGAGPPAGAGPRGTGLLVLVVEDAHWADRPSLRALTFALRRLRHDRVLTVVTVRDAESAQLPDGLRRLLTGDDAVRLRLGGLGTDEVRELAARLGVGRLSRRAADRLRAHTEGSPLHVRALLGQVPAAALDDLDAPLPAPRTYATLIAARLAGCPPPTADLTSAAAVLGGHCSLYQAGLLAGLENPLPALEPAVHAGLLMELPGGRSIGFPHPLTHAAVYQQLGAARRAALHHRAAALADDASGRLRHLARAASGPDPALAAELASAGRRAAAAGAYTAAAGQLTAAARLAASAAERERLTLEAIECQHTVGDSPDPGALAATLSSFGPSGWRSYLLARLALVAGRPTEAEELLEDAWARCQAPPEAGANGTEDGATGDGATNLGVRVAALFAMLHSTRLDPVPSVRWARLAQRLAPGWTGQDMLRFFPATAKGTEESTRDGPDEPAAARGSIAELDLLLARAERRMRTDDLAGVHADLVGLLPAASDRSAQFRIYTTLMRALVDFRTGRWDEAIVHGDLGIALAVDADHAVLTAYGHAIVARVYAMRGDWDAAERHVRAVAAGEALTVVVHRAWANIGFAHARADPAAVADALAPVPAWVERLGDPGAFYWAYQALDGLGGLDDLDRAAAIVEPLAALAARHGPRSAVAGAMRARAALAAAGNDRSGAEAAFRESLTHLDGLGLPFDEALTRLGLGAFLRRAGRRTAAAEQLRAAHRVFDRLGAMPYVERCDRELAACGLAPRARETPAATRLTPQEMAVARRAVELTNRDIAKELFISVKTVEFHLRNVYAKLQVTTRAQLRVHLAQRREFEEPTAAHE</sequence>
<keyword evidence="6" id="KW-1185">Reference proteome</keyword>
<evidence type="ECO:0000256" key="3">
    <source>
        <dbReference type="SAM" id="MobiDB-lite"/>
    </source>
</evidence>
<feature type="region of interest" description="Disordered" evidence="3">
    <location>
        <begin position="96"/>
        <end position="115"/>
    </location>
</feature>
<dbReference type="GO" id="GO:0004016">
    <property type="term" value="F:adenylate cyclase activity"/>
    <property type="evidence" value="ECO:0007669"/>
    <property type="project" value="TreeGrafter"/>
</dbReference>
<dbReference type="RefSeq" id="WP_203010435.1">
    <property type="nucleotide sequence ID" value="NZ_JADWYU010000226.1"/>
</dbReference>
<dbReference type="SMART" id="SM00421">
    <property type="entry name" value="HTH_LUXR"/>
    <property type="match status" value="1"/>
</dbReference>
<evidence type="ECO:0000259" key="4">
    <source>
        <dbReference type="PROSITE" id="PS50043"/>
    </source>
</evidence>
<dbReference type="Pfam" id="PF13191">
    <property type="entry name" value="AAA_16"/>
    <property type="match status" value="1"/>
</dbReference>
<dbReference type="InterPro" id="IPR036388">
    <property type="entry name" value="WH-like_DNA-bd_sf"/>
</dbReference>
<dbReference type="SUPFAM" id="SSF48452">
    <property type="entry name" value="TPR-like"/>
    <property type="match status" value="1"/>
</dbReference>
<dbReference type="InterPro" id="IPR000792">
    <property type="entry name" value="Tscrpt_reg_LuxR_C"/>
</dbReference>
<keyword evidence="2" id="KW-0067">ATP-binding</keyword>
<dbReference type="GO" id="GO:0005737">
    <property type="term" value="C:cytoplasm"/>
    <property type="evidence" value="ECO:0007669"/>
    <property type="project" value="TreeGrafter"/>
</dbReference>
<dbReference type="InterPro" id="IPR016032">
    <property type="entry name" value="Sig_transdc_resp-reg_C-effctor"/>
</dbReference>
<dbReference type="InterPro" id="IPR011990">
    <property type="entry name" value="TPR-like_helical_dom_sf"/>
</dbReference>
<dbReference type="GO" id="GO:0006355">
    <property type="term" value="P:regulation of DNA-templated transcription"/>
    <property type="evidence" value="ECO:0007669"/>
    <property type="project" value="InterPro"/>
</dbReference>
<protein>
    <submittedName>
        <fullName evidence="5">Helix-turn-helix domain-containing protein</fullName>
    </submittedName>
</protein>
<dbReference type="SUPFAM" id="SSF52540">
    <property type="entry name" value="P-loop containing nucleoside triphosphate hydrolases"/>
    <property type="match status" value="1"/>
</dbReference>
<dbReference type="InterPro" id="IPR041664">
    <property type="entry name" value="AAA_16"/>
</dbReference>
<keyword evidence="1" id="KW-0547">Nucleotide-binding</keyword>
<proteinExistence type="predicted"/>
<dbReference type="AlphaFoldDB" id="A0A937RDC7"/>
<dbReference type="InterPro" id="IPR027417">
    <property type="entry name" value="P-loop_NTPase"/>
</dbReference>
<organism evidence="5 6">
    <name type="scientific">Frankia nepalensis</name>
    <dbReference type="NCBI Taxonomy" id="1836974"/>
    <lineage>
        <taxon>Bacteria</taxon>
        <taxon>Bacillati</taxon>
        <taxon>Actinomycetota</taxon>
        <taxon>Actinomycetes</taxon>
        <taxon>Frankiales</taxon>
        <taxon>Frankiaceae</taxon>
        <taxon>Frankia</taxon>
    </lineage>
</organism>
<dbReference type="PROSITE" id="PS50043">
    <property type="entry name" value="HTH_LUXR_2"/>
    <property type="match status" value="1"/>
</dbReference>
<evidence type="ECO:0000313" key="5">
    <source>
        <dbReference type="EMBL" id="MBL7630033.1"/>
    </source>
</evidence>
<dbReference type="CDD" id="cd06170">
    <property type="entry name" value="LuxR_C_like"/>
    <property type="match status" value="1"/>
</dbReference>
<dbReference type="SUPFAM" id="SSF46894">
    <property type="entry name" value="C-terminal effector domain of the bipartite response regulators"/>
    <property type="match status" value="1"/>
</dbReference>
<dbReference type="GO" id="GO:0005524">
    <property type="term" value="F:ATP binding"/>
    <property type="evidence" value="ECO:0007669"/>
    <property type="project" value="UniProtKB-KW"/>
</dbReference>
<dbReference type="GO" id="GO:0003677">
    <property type="term" value="F:DNA binding"/>
    <property type="evidence" value="ECO:0007669"/>
    <property type="project" value="InterPro"/>
</dbReference>
<accession>A0A937RDC7</accession>
<name>A0A937RDC7_9ACTN</name>
<evidence type="ECO:0000256" key="1">
    <source>
        <dbReference type="ARBA" id="ARBA00022741"/>
    </source>
</evidence>
<evidence type="ECO:0000313" key="6">
    <source>
        <dbReference type="Proteomes" id="UP000604475"/>
    </source>
</evidence>
<dbReference type="Pfam" id="PF00196">
    <property type="entry name" value="GerE"/>
    <property type="match status" value="1"/>
</dbReference>
<comment type="caution">
    <text evidence="5">The sequence shown here is derived from an EMBL/GenBank/DDBJ whole genome shotgun (WGS) entry which is preliminary data.</text>
</comment>
<gene>
    <name evidence="5" type="ORF">I7412_23260</name>
</gene>
<feature type="domain" description="HTH luxR-type" evidence="4">
    <location>
        <begin position="887"/>
        <end position="951"/>
    </location>
</feature>
<dbReference type="PANTHER" id="PTHR16305">
    <property type="entry name" value="TESTICULAR SOLUBLE ADENYLYL CYCLASE"/>
    <property type="match status" value="1"/>
</dbReference>
<dbReference type="PANTHER" id="PTHR16305:SF35">
    <property type="entry name" value="TRANSCRIPTIONAL ACTIVATOR DOMAIN"/>
    <property type="match status" value="1"/>
</dbReference>
<dbReference type="Proteomes" id="UP000604475">
    <property type="component" value="Unassembled WGS sequence"/>
</dbReference>
<dbReference type="Gene3D" id="1.10.10.10">
    <property type="entry name" value="Winged helix-like DNA-binding domain superfamily/Winged helix DNA-binding domain"/>
    <property type="match status" value="1"/>
</dbReference>
<reference evidence="5" key="1">
    <citation type="submission" date="2020-12" db="EMBL/GenBank/DDBJ databases">
        <title>Genomic characterization of non-nitrogen-fixing Frankia strains.</title>
        <authorList>
            <person name="Carlos-Shanley C."/>
            <person name="Guerra T."/>
            <person name="Hahn D."/>
        </authorList>
    </citation>
    <scope>NUCLEOTIDE SEQUENCE</scope>
    <source>
        <strain evidence="5">CN6</strain>
    </source>
</reference>
<evidence type="ECO:0000256" key="2">
    <source>
        <dbReference type="ARBA" id="ARBA00022840"/>
    </source>
</evidence>